<proteinExistence type="predicted"/>
<dbReference type="AlphaFoldDB" id="A0A067KH61"/>
<sequence>MENRRNMNIIGAQDSIIMKSFEQKQRSRSRNDINARRLKNRERQRRYRARKRLEADMKKSSLRNQPTTPEGEPQLNGNHENCITRVHCKRNWKKDARRAHACKNLEEVPNAAIISDLNSSSESLKHFLGPGVAVEPPIERNNHSENSLSLASDMKAKLGKRDWKAEARKKKN</sequence>
<accession>A0A067KH61</accession>
<gene>
    <name evidence="2" type="ORF">JCGZ_12671</name>
</gene>
<protein>
    <submittedName>
        <fullName evidence="2">Uncharacterized protein</fullName>
    </submittedName>
</protein>
<feature type="compositionally biased region" description="Basic and acidic residues" evidence="1">
    <location>
        <begin position="154"/>
        <end position="166"/>
    </location>
</feature>
<feature type="region of interest" description="Disordered" evidence="1">
    <location>
        <begin position="21"/>
        <end position="78"/>
    </location>
</feature>
<organism evidence="2 3">
    <name type="scientific">Jatropha curcas</name>
    <name type="common">Barbados nut</name>
    <dbReference type="NCBI Taxonomy" id="180498"/>
    <lineage>
        <taxon>Eukaryota</taxon>
        <taxon>Viridiplantae</taxon>
        <taxon>Streptophyta</taxon>
        <taxon>Embryophyta</taxon>
        <taxon>Tracheophyta</taxon>
        <taxon>Spermatophyta</taxon>
        <taxon>Magnoliopsida</taxon>
        <taxon>eudicotyledons</taxon>
        <taxon>Gunneridae</taxon>
        <taxon>Pentapetalae</taxon>
        <taxon>rosids</taxon>
        <taxon>fabids</taxon>
        <taxon>Malpighiales</taxon>
        <taxon>Euphorbiaceae</taxon>
        <taxon>Crotonoideae</taxon>
        <taxon>Jatropheae</taxon>
        <taxon>Jatropha</taxon>
    </lineage>
</organism>
<feature type="compositionally biased region" description="Basic and acidic residues" evidence="1">
    <location>
        <begin position="21"/>
        <end position="35"/>
    </location>
</feature>
<feature type="compositionally biased region" description="Basic residues" evidence="1">
    <location>
        <begin position="36"/>
        <end position="51"/>
    </location>
</feature>
<dbReference type="KEGG" id="jcu:105637398"/>
<dbReference type="OrthoDB" id="763417at2759"/>
<feature type="region of interest" description="Disordered" evidence="1">
    <location>
        <begin position="139"/>
        <end position="172"/>
    </location>
</feature>
<evidence type="ECO:0000256" key="1">
    <source>
        <dbReference type="SAM" id="MobiDB-lite"/>
    </source>
</evidence>
<reference evidence="2 3" key="1">
    <citation type="journal article" date="2014" name="PLoS ONE">
        <title>Global Analysis of Gene Expression Profiles in Physic Nut (Jatropha curcas L.) Seedlings Exposed to Salt Stress.</title>
        <authorList>
            <person name="Zhang L."/>
            <person name="Zhang C."/>
            <person name="Wu P."/>
            <person name="Chen Y."/>
            <person name="Li M."/>
            <person name="Jiang H."/>
            <person name="Wu G."/>
        </authorList>
    </citation>
    <scope>NUCLEOTIDE SEQUENCE [LARGE SCALE GENOMIC DNA]</scope>
    <source>
        <strain evidence="3">cv. GZQX0401</strain>
        <tissue evidence="2">Young leaves</tissue>
    </source>
</reference>
<evidence type="ECO:0000313" key="2">
    <source>
        <dbReference type="EMBL" id="KDP34323.1"/>
    </source>
</evidence>
<name>A0A067KH61_JATCU</name>
<dbReference type="EMBL" id="KK914535">
    <property type="protein sequence ID" value="KDP34323.1"/>
    <property type="molecule type" value="Genomic_DNA"/>
</dbReference>
<evidence type="ECO:0000313" key="3">
    <source>
        <dbReference type="Proteomes" id="UP000027138"/>
    </source>
</evidence>
<keyword evidence="3" id="KW-1185">Reference proteome</keyword>
<dbReference type="Proteomes" id="UP000027138">
    <property type="component" value="Unassembled WGS sequence"/>
</dbReference>